<accession>A0A2A6Z989</accession>
<dbReference type="SUPFAM" id="SSF56300">
    <property type="entry name" value="Metallo-dependent phosphatases"/>
    <property type="match status" value="1"/>
</dbReference>
<evidence type="ECO:0000259" key="3">
    <source>
        <dbReference type="SMART" id="SM00854"/>
    </source>
</evidence>
<dbReference type="InterPro" id="IPR019079">
    <property type="entry name" value="Capsule_synth_CapA"/>
</dbReference>
<protein>
    <submittedName>
        <fullName evidence="4">Capsular biosynthesis protein</fullName>
    </submittedName>
</protein>
<dbReference type="AlphaFoldDB" id="A0A2A6Z989"/>
<keyword evidence="5" id="KW-1185">Reference proteome</keyword>
<dbReference type="PANTHER" id="PTHR33393:SF12">
    <property type="entry name" value="CAPSULE BIOSYNTHESIS PROTEIN CAPA"/>
    <property type="match status" value="1"/>
</dbReference>
<feature type="region of interest" description="Disordered" evidence="2">
    <location>
        <begin position="59"/>
        <end position="88"/>
    </location>
</feature>
<dbReference type="Proteomes" id="UP000220752">
    <property type="component" value="Unassembled WGS sequence"/>
</dbReference>
<name>A0A2A6Z989_9FIRM</name>
<organism evidence="4 5">
    <name type="scientific">Faecalibacterium langellae</name>
    <dbReference type="NCBI Taxonomy" id="3435293"/>
    <lineage>
        <taxon>Bacteria</taxon>
        <taxon>Bacillati</taxon>
        <taxon>Bacillota</taxon>
        <taxon>Clostridia</taxon>
        <taxon>Eubacteriales</taxon>
        <taxon>Oscillospiraceae</taxon>
        <taxon>Faecalibacterium</taxon>
    </lineage>
</organism>
<feature type="region of interest" description="Disordered" evidence="2">
    <location>
        <begin position="1"/>
        <end position="21"/>
    </location>
</feature>
<reference evidence="4 5" key="1">
    <citation type="journal article" date="2017" name="Front. Microbiol.">
        <title>New Insights into the Diversity of the Genus Faecalibacterium.</title>
        <authorList>
            <person name="Benevides L."/>
            <person name="Burman S."/>
            <person name="Martin R."/>
            <person name="Robert V."/>
            <person name="Thomas M."/>
            <person name="Miquel S."/>
            <person name="Chain F."/>
            <person name="Sokol H."/>
            <person name="Bermudez-Humaran L.G."/>
            <person name="Morrison M."/>
            <person name="Langella P."/>
            <person name="Azevedo V.A."/>
            <person name="Chatel J.M."/>
            <person name="Soares S."/>
        </authorList>
    </citation>
    <scope>NUCLEOTIDE SEQUENCE [LARGE SCALE GENOMIC DNA]</scope>
    <source>
        <strain evidence="5">CNCM I-4540</strain>
    </source>
</reference>
<dbReference type="CDD" id="cd07381">
    <property type="entry name" value="MPP_CapA"/>
    <property type="match status" value="1"/>
</dbReference>
<sequence length="439" mass="48953">MWTRMNKQSPQQHRRRPTAKRRARRQAFWTAGAVLIVFLFCLPLLPKFFLQESIPTAEPVSTESSSAGSATVSQLEEAEPAPEPEPQPLVQTVRFSATGDNLIHAPIYKQAQRRASGEEAYSFDYCYEHIAPFYAQHDVNWINQETLCTDELEPSSYPCFSTPGDCARALYRAGVRVFSLSNNHTYDKGASGIAATLRFWGSMPEDVVTTGLWKGKEDYGHIPLQTVNGVTIAYLSYTEHTNGIPQNSSMQANVIYTSQTDVIEQQVKAARQLADFVVVGVHWGIENSHAIADPQRTLAQNLADWGADLIIGTHPHVLQNAQWLTAADGRQVFTAYSLGNFISTQEKPDQLVGAILSVQLEKTTEPDGTVRCSVLSPRLLPTVTHYDAGKSNVRTYLFRDYTEALTKAHGVRQAYPDFSLEMIQSIARENINPEFLQLT</sequence>
<gene>
    <name evidence="4" type="ORF">CGS46_11250</name>
</gene>
<feature type="compositionally biased region" description="Polar residues" evidence="2">
    <location>
        <begin position="59"/>
        <end position="73"/>
    </location>
</feature>
<proteinExistence type="inferred from homology"/>
<feature type="compositionally biased region" description="Basic residues" evidence="2">
    <location>
        <begin position="12"/>
        <end position="21"/>
    </location>
</feature>
<evidence type="ECO:0000313" key="4">
    <source>
        <dbReference type="EMBL" id="PDX57939.1"/>
    </source>
</evidence>
<comment type="similarity">
    <text evidence="1">Belongs to the CapA family.</text>
</comment>
<dbReference type="PANTHER" id="PTHR33393">
    <property type="entry name" value="POLYGLUTAMINE SYNTHESIS ACCESSORY PROTEIN RV0574C-RELATED"/>
    <property type="match status" value="1"/>
</dbReference>
<evidence type="ECO:0000256" key="2">
    <source>
        <dbReference type="SAM" id="MobiDB-lite"/>
    </source>
</evidence>
<evidence type="ECO:0000313" key="5">
    <source>
        <dbReference type="Proteomes" id="UP000220752"/>
    </source>
</evidence>
<evidence type="ECO:0000256" key="1">
    <source>
        <dbReference type="ARBA" id="ARBA00005662"/>
    </source>
</evidence>
<dbReference type="Gene3D" id="3.60.21.10">
    <property type="match status" value="1"/>
</dbReference>
<feature type="domain" description="Capsule synthesis protein CapA" evidence="3">
    <location>
        <begin position="94"/>
        <end position="345"/>
    </location>
</feature>
<dbReference type="InterPro" id="IPR029052">
    <property type="entry name" value="Metallo-depent_PP-like"/>
</dbReference>
<dbReference type="InterPro" id="IPR052169">
    <property type="entry name" value="CW_Biosynth-Accessory"/>
</dbReference>
<dbReference type="Pfam" id="PF09587">
    <property type="entry name" value="PGA_cap"/>
    <property type="match status" value="1"/>
</dbReference>
<dbReference type="SMART" id="SM00854">
    <property type="entry name" value="PGA_cap"/>
    <property type="match status" value="1"/>
</dbReference>
<dbReference type="EMBL" id="NMTQ01000036">
    <property type="protein sequence ID" value="PDX57939.1"/>
    <property type="molecule type" value="Genomic_DNA"/>
</dbReference>
<feature type="compositionally biased region" description="Polar residues" evidence="2">
    <location>
        <begin position="1"/>
        <end position="10"/>
    </location>
</feature>
<comment type="caution">
    <text evidence="4">The sequence shown here is derived from an EMBL/GenBank/DDBJ whole genome shotgun (WGS) entry which is preliminary data.</text>
</comment>